<keyword evidence="3" id="KW-1185">Reference proteome</keyword>
<gene>
    <name evidence="2" type="ORF">BDQ12DRAFT_669907</name>
</gene>
<reference evidence="2 3" key="1">
    <citation type="journal article" date="2019" name="Nat. Ecol. Evol.">
        <title>Megaphylogeny resolves global patterns of mushroom evolution.</title>
        <authorList>
            <person name="Varga T."/>
            <person name="Krizsan K."/>
            <person name="Foldi C."/>
            <person name="Dima B."/>
            <person name="Sanchez-Garcia M."/>
            <person name="Sanchez-Ramirez S."/>
            <person name="Szollosi G.J."/>
            <person name="Szarkandi J.G."/>
            <person name="Papp V."/>
            <person name="Albert L."/>
            <person name="Andreopoulos W."/>
            <person name="Angelini C."/>
            <person name="Antonin V."/>
            <person name="Barry K.W."/>
            <person name="Bougher N.L."/>
            <person name="Buchanan P."/>
            <person name="Buyck B."/>
            <person name="Bense V."/>
            <person name="Catcheside P."/>
            <person name="Chovatia M."/>
            <person name="Cooper J."/>
            <person name="Damon W."/>
            <person name="Desjardin D."/>
            <person name="Finy P."/>
            <person name="Geml J."/>
            <person name="Haridas S."/>
            <person name="Hughes K."/>
            <person name="Justo A."/>
            <person name="Karasinski D."/>
            <person name="Kautmanova I."/>
            <person name="Kiss B."/>
            <person name="Kocsube S."/>
            <person name="Kotiranta H."/>
            <person name="LaButti K.M."/>
            <person name="Lechner B.E."/>
            <person name="Liimatainen K."/>
            <person name="Lipzen A."/>
            <person name="Lukacs Z."/>
            <person name="Mihaltcheva S."/>
            <person name="Morgado L.N."/>
            <person name="Niskanen T."/>
            <person name="Noordeloos M.E."/>
            <person name="Ohm R.A."/>
            <person name="Ortiz-Santana B."/>
            <person name="Ovrebo C."/>
            <person name="Racz N."/>
            <person name="Riley R."/>
            <person name="Savchenko A."/>
            <person name="Shiryaev A."/>
            <person name="Soop K."/>
            <person name="Spirin V."/>
            <person name="Szebenyi C."/>
            <person name="Tomsovsky M."/>
            <person name="Tulloss R.E."/>
            <person name="Uehling J."/>
            <person name="Grigoriev I.V."/>
            <person name="Vagvolgyi C."/>
            <person name="Papp T."/>
            <person name="Martin F.M."/>
            <person name="Miettinen O."/>
            <person name="Hibbett D.S."/>
            <person name="Nagy L.G."/>
        </authorList>
    </citation>
    <scope>NUCLEOTIDE SEQUENCE [LARGE SCALE GENOMIC DNA]</scope>
    <source>
        <strain evidence="2 3">CBS 166.37</strain>
    </source>
</reference>
<sequence>MELGWSHTQMLPTQEIEVEHTPEVFLYHSSLSFLGSLSDYESNLDDDESDDECEVNEMPELDHDEEFGLKLADLAAKDDPNDKDWIPLRLRRKPYEQQEHPKTYIKGPDVMSKSKRTQQQYQKHWKNQATLDIFLNPPASLSASSILQSHRASERDDQSDESITSVHSQDQSAISASMLSSGSEDDIEMLETEPELANSASSTQDPVSADNNANPLIAAVTSEIEREDEETVLEDWEYELDLGIQGNSQLEDIQDWGVLQTQMKADLAKYHNQLPLSQMNKLMILINFATFCLKGISWIQASEQIALQWHEKEGVWFAHHVCALAHHYQIFEQLPAEHCGGYKNSHSLLHDENVKKASLNYQANLPTGKVTPKSFQDALNTKILPDLGITTK</sequence>
<dbReference type="AlphaFoldDB" id="A0A5C3LM16"/>
<name>A0A5C3LM16_9AGAR</name>
<accession>A0A5C3LM16</accession>
<feature type="compositionally biased region" description="Low complexity" evidence="1">
    <location>
        <begin position="172"/>
        <end position="182"/>
    </location>
</feature>
<proteinExistence type="predicted"/>
<organism evidence="2 3">
    <name type="scientific">Crucibulum laeve</name>
    <dbReference type="NCBI Taxonomy" id="68775"/>
    <lineage>
        <taxon>Eukaryota</taxon>
        <taxon>Fungi</taxon>
        <taxon>Dikarya</taxon>
        <taxon>Basidiomycota</taxon>
        <taxon>Agaricomycotina</taxon>
        <taxon>Agaricomycetes</taxon>
        <taxon>Agaricomycetidae</taxon>
        <taxon>Agaricales</taxon>
        <taxon>Agaricineae</taxon>
        <taxon>Nidulariaceae</taxon>
        <taxon>Crucibulum</taxon>
    </lineage>
</organism>
<evidence type="ECO:0000313" key="2">
    <source>
        <dbReference type="EMBL" id="TFK33880.1"/>
    </source>
</evidence>
<evidence type="ECO:0000256" key="1">
    <source>
        <dbReference type="SAM" id="MobiDB-lite"/>
    </source>
</evidence>
<dbReference type="EMBL" id="ML213640">
    <property type="protein sequence ID" value="TFK33880.1"/>
    <property type="molecule type" value="Genomic_DNA"/>
</dbReference>
<protein>
    <submittedName>
        <fullName evidence="2">Uncharacterized protein</fullName>
    </submittedName>
</protein>
<feature type="compositionally biased region" description="Polar residues" evidence="1">
    <location>
        <begin position="161"/>
        <end position="171"/>
    </location>
</feature>
<evidence type="ECO:0000313" key="3">
    <source>
        <dbReference type="Proteomes" id="UP000308652"/>
    </source>
</evidence>
<dbReference type="Proteomes" id="UP000308652">
    <property type="component" value="Unassembled WGS sequence"/>
</dbReference>
<dbReference type="OrthoDB" id="6511194at2759"/>
<feature type="region of interest" description="Disordered" evidence="1">
    <location>
        <begin position="145"/>
        <end position="185"/>
    </location>
</feature>